<comment type="subcellular location">
    <subcellularLocation>
        <location evidence="1">Cell membrane</location>
        <topology evidence="1">Single-pass membrane protein</topology>
    </subcellularLocation>
    <subcellularLocation>
        <location evidence="10">Cell membrane</location>
        <topology evidence="10">Single-pass type II membrane protein</topology>
    </subcellularLocation>
</comment>
<dbReference type="GO" id="GO:0015031">
    <property type="term" value="P:protein transport"/>
    <property type="evidence" value="ECO:0007669"/>
    <property type="project" value="UniProtKB-KW"/>
</dbReference>
<keyword evidence="3" id="KW-1003">Cell membrane</keyword>
<keyword evidence="10" id="KW-0653">Protein transport</keyword>
<gene>
    <name evidence="12" type="primary">tolR</name>
    <name evidence="12" type="ORF">JW984_16855</name>
</gene>
<evidence type="ECO:0000256" key="11">
    <source>
        <dbReference type="SAM" id="Phobius"/>
    </source>
</evidence>
<keyword evidence="5" id="KW-0132">Cell division</keyword>
<evidence type="ECO:0000256" key="9">
    <source>
        <dbReference type="ARBA" id="ARBA00023306"/>
    </source>
</evidence>
<organism evidence="12 13">
    <name type="scientific">Candidatus Zymogenus saltonus</name>
    <dbReference type="NCBI Taxonomy" id="2844893"/>
    <lineage>
        <taxon>Bacteria</taxon>
        <taxon>Deltaproteobacteria</taxon>
        <taxon>Candidatus Zymogenia</taxon>
        <taxon>Candidatus Zymogeniales</taxon>
        <taxon>Candidatus Zymogenaceae</taxon>
        <taxon>Candidatus Zymogenus</taxon>
    </lineage>
</organism>
<evidence type="ECO:0000256" key="5">
    <source>
        <dbReference type="ARBA" id="ARBA00022618"/>
    </source>
</evidence>
<keyword evidence="8 11" id="KW-0472">Membrane</keyword>
<dbReference type="Proteomes" id="UP000809273">
    <property type="component" value="Unassembled WGS sequence"/>
</dbReference>
<dbReference type="GO" id="GO:0005886">
    <property type="term" value="C:plasma membrane"/>
    <property type="evidence" value="ECO:0007669"/>
    <property type="project" value="UniProtKB-SubCell"/>
</dbReference>
<dbReference type="PANTHER" id="PTHR30558">
    <property type="entry name" value="EXBD MEMBRANE COMPONENT OF PMF-DRIVEN MACROMOLECULE IMPORT SYSTEM"/>
    <property type="match status" value="1"/>
</dbReference>
<evidence type="ECO:0000256" key="8">
    <source>
        <dbReference type="ARBA" id="ARBA00023136"/>
    </source>
</evidence>
<proteinExistence type="inferred from homology"/>
<dbReference type="NCBIfam" id="TIGR02801">
    <property type="entry name" value="tolR"/>
    <property type="match status" value="1"/>
</dbReference>
<comment type="caution">
    <text evidence="12">The sequence shown here is derived from an EMBL/GenBank/DDBJ whole genome shotgun (WGS) entry which is preliminary data.</text>
</comment>
<feature type="transmembrane region" description="Helical" evidence="11">
    <location>
        <begin position="16"/>
        <end position="37"/>
    </location>
</feature>
<dbReference type="InterPro" id="IPR014168">
    <property type="entry name" value="Tol-Pal_TolR"/>
</dbReference>
<evidence type="ECO:0000256" key="1">
    <source>
        <dbReference type="ARBA" id="ARBA00004162"/>
    </source>
</evidence>
<dbReference type="PANTHER" id="PTHR30558:SF7">
    <property type="entry name" value="TOL-PAL SYSTEM PROTEIN TOLR"/>
    <property type="match status" value="1"/>
</dbReference>
<protein>
    <submittedName>
        <fullName evidence="12">Protein TolR</fullName>
    </submittedName>
</protein>
<sequence length="137" mass="15549">MQTPKREYRTLSEINVTPFVDVMLVLLIIFMVTAPMLHEGLDVALPQVKGETIKEEASYVTITVNKEGQIFIDDDPIPLSEVADEMRRIKKYWDKKVLLKADRSINYGLVVQLMAALREAGIEDIGMVTEPLAEEEK</sequence>
<dbReference type="GO" id="GO:0022857">
    <property type="term" value="F:transmembrane transporter activity"/>
    <property type="evidence" value="ECO:0007669"/>
    <property type="project" value="InterPro"/>
</dbReference>
<evidence type="ECO:0000256" key="4">
    <source>
        <dbReference type="ARBA" id="ARBA00022519"/>
    </source>
</evidence>
<evidence type="ECO:0000313" key="12">
    <source>
        <dbReference type="EMBL" id="MBN1574868.1"/>
    </source>
</evidence>
<dbReference type="GO" id="GO:0051301">
    <property type="term" value="P:cell division"/>
    <property type="evidence" value="ECO:0007669"/>
    <property type="project" value="UniProtKB-KW"/>
</dbReference>
<evidence type="ECO:0000256" key="3">
    <source>
        <dbReference type="ARBA" id="ARBA00022475"/>
    </source>
</evidence>
<name>A0A9D8KII3_9DELT</name>
<dbReference type="Pfam" id="PF02472">
    <property type="entry name" value="ExbD"/>
    <property type="match status" value="1"/>
</dbReference>
<evidence type="ECO:0000256" key="10">
    <source>
        <dbReference type="RuleBase" id="RU003879"/>
    </source>
</evidence>
<evidence type="ECO:0000256" key="7">
    <source>
        <dbReference type="ARBA" id="ARBA00022989"/>
    </source>
</evidence>
<keyword evidence="9" id="KW-0131">Cell cycle</keyword>
<reference evidence="12" key="1">
    <citation type="journal article" date="2021" name="Environ. Microbiol.">
        <title>Genomic characterization of three novel Desulfobacterota classes expand the metabolic and phylogenetic diversity of the phylum.</title>
        <authorList>
            <person name="Murphy C.L."/>
            <person name="Biggerstaff J."/>
            <person name="Eichhorn A."/>
            <person name="Ewing E."/>
            <person name="Shahan R."/>
            <person name="Soriano D."/>
            <person name="Stewart S."/>
            <person name="VanMol K."/>
            <person name="Walker R."/>
            <person name="Walters P."/>
            <person name="Elshahed M.S."/>
            <person name="Youssef N.H."/>
        </authorList>
    </citation>
    <scope>NUCLEOTIDE SEQUENCE</scope>
    <source>
        <strain evidence="12">Zod_Metabat.24</strain>
    </source>
</reference>
<keyword evidence="4" id="KW-0997">Cell inner membrane</keyword>
<keyword evidence="7 11" id="KW-1133">Transmembrane helix</keyword>
<dbReference type="Gene3D" id="3.30.420.270">
    <property type="match status" value="1"/>
</dbReference>
<dbReference type="AlphaFoldDB" id="A0A9D8KII3"/>
<keyword evidence="10" id="KW-0813">Transport</keyword>
<reference evidence="12" key="2">
    <citation type="submission" date="2021-01" db="EMBL/GenBank/DDBJ databases">
        <authorList>
            <person name="Hahn C.R."/>
            <person name="Youssef N.H."/>
            <person name="Elshahed M."/>
        </authorList>
    </citation>
    <scope>NUCLEOTIDE SEQUENCE</scope>
    <source>
        <strain evidence="12">Zod_Metabat.24</strain>
    </source>
</reference>
<accession>A0A9D8KII3</accession>
<evidence type="ECO:0000256" key="6">
    <source>
        <dbReference type="ARBA" id="ARBA00022692"/>
    </source>
</evidence>
<dbReference type="InterPro" id="IPR003400">
    <property type="entry name" value="ExbD"/>
</dbReference>
<keyword evidence="6 10" id="KW-0812">Transmembrane</keyword>
<comment type="similarity">
    <text evidence="2 10">Belongs to the ExbD/TolR family.</text>
</comment>
<evidence type="ECO:0000256" key="2">
    <source>
        <dbReference type="ARBA" id="ARBA00005811"/>
    </source>
</evidence>
<evidence type="ECO:0000313" key="13">
    <source>
        <dbReference type="Proteomes" id="UP000809273"/>
    </source>
</evidence>
<dbReference type="EMBL" id="JAFGIX010000091">
    <property type="protein sequence ID" value="MBN1574868.1"/>
    <property type="molecule type" value="Genomic_DNA"/>
</dbReference>